<dbReference type="PANTHER" id="PTHR43284">
    <property type="entry name" value="ASPARAGINE SYNTHETASE (GLUTAMINE-HYDROLYZING)"/>
    <property type="match status" value="1"/>
</dbReference>
<dbReference type="GO" id="GO:0006529">
    <property type="term" value="P:asparagine biosynthetic process"/>
    <property type="evidence" value="ECO:0007669"/>
    <property type="project" value="InterPro"/>
</dbReference>
<dbReference type="InterPro" id="IPR017932">
    <property type="entry name" value="GATase_2_dom"/>
</dbReference>
<dbReference type="AlphaFoldDB" id="A0A3B1BJJ5"/>
<dbReference type="NCBIfam" id="TIGR01536">
    <property type="entry name" value="asn_synth_AEB"/>
    <property type="match status" value="1"/>
</dbReference>
<dbReference type="PANTHER" id="PTHR43284:SF1">
    <property type="entry name" value="ASPARAGINE SYNTHETASE"/>
    <property type="match status" value="1"/>
</dbReference>
<protein>
    <submittedName>
        <fullName evidence="6">Asparagine synthetase [glutamine-hydrolyzing]</fullName>
        <ecNumber evidence="6">6.3.5.4</ecNumber>
    </submittedName>
</protein>
<dbReference type="PROSITE" id="PS51278">
    <property type="entry name" value="GATASE_TYPE_2"/>
    <property type="match status" value="1"/>
</dbReference>
<dbReference type="SUPFAM" id="SSF56235">
    <property type="entry name" value="N-terminal nucleophile aminohydrolases (Ntn hydrolases)"/>
    <property type="match status" value="1"/>
</dbReference>
<dbReference type="InterPro" id="IPR006426">
    <property type="entry name" value="Asn_synth_AEB"/>
</dbReference>
<comment type="similarity">
    <text evidence="1">Belongs to the asparagine synthetase family.</text>
</comment>
<dbReference type="EC" id="6.3.5.4" evidence="6"/>
<sequence>MCGICGELRFDGHAPETATLTRMNQKLARRGPDDEGLYISGPLGFGHRRLSVIDLSDRSRQPMIDEELGLSLVFNGAIYNYQALRAELMDAGYRFFSEGDTEVIIKAFHHWGERCVEYLHGMFAFAIWSEKQQRLFLVRDRLGIKPLYFSKTKHTFRFASNLQALLAAGDVDTDIDPVGLHHQLTLHAVIPAPHTILKGVSKLAPGHTMTVAHDARTEQKKYWHLSAMRPSEPKHESEWTQLIHDALRKAVERRLSVADVPVGVLLSGGLDSSLLVGLLAEAGVNDLRTFSIGFEDIADEAGSEFEYSDAVVKRFDTRHRKIHIRNTDVLPRLPDAVRNMAEPMVGQDAVAFYLLAEQVAKEVKVVQSGQGADEVFGGYFWYPQMDADSGTNLERFRRHYFDCRHSEFRDSVTEAYVSEDFTSMLVEKHLEQGGADSFLDRVLRFDITTLIVDDPVKRVDNMTMAWGLEARVPFLDHELVELAMRMPPELKMRSGGKHILRNIARGLIPDSVIDRPKGYFPMPALKYVRGDFLDFMSDILNSEACRQRGVFNRHYVDRLLAEPDKHFTKLQGSKLWHMALLELWLQLNVDENTH</sequence>
<keyword evidence="3" id="KW-0067">ATP-binding</keyword>
<dbReference type="CDD" id="cd01991">
    <property type="entry name" value="Asn_synthase_B_C"/>
    <property type="match status" value="1"/>
</dbReference>
<evidence type="ECO:0000256" key="4">
    <source>
        <dbReference type="ARBA" id="ARBA00022962"/>
    </source>
</evidence>
<accession>A0A3B1BJJ5</accession>
<dbReference type="NCBIfam" id="TIGR03104">
    <property type="entry name" value="trio_amidotrans"/>
    <property type="match status" value="1"/>
</dbReference>
<dbReference type="CDD" id="cd00712">
    <property type="entry name" value="AsnB"/>
    <property type="match status" value="1"/>
</dbReference>
<feature type="domain" description="Glutamine amidotransferase type-2" evidence="5">
    <location>
        <begin position="2"/>
        <end position="214"/>
    </location>
</feature>
<proteinExistence type="inferred from homology"/>
<dbReference type="GO" id="GO:0004066">
    <property type="term" value="F:asparagine synthase (glutamine-hydrolyzing) activity"/>
    <property type="evidence" value="ECO:0007669"/>
    <property type="project" value="UniProtKB-EC"/>
</dbReference>
<dbReference type="GO" id="GO:0005524">
    <property type="term" value="F:ATP binding"/>
    <property type="evidence" value="ECO:0007669"/>
    <property type="project" value="UniProtKB-KW"/>
</dbReference>
<dbReference type="InterPro" id="IPR033738">
    <property type="entry name" value="AsnB_N"/>
</dbReference>
<name>A0A3B1BJJ5_9ZZZZ</name>
<evidence type="ECO:0000313" key="6">
    <source>
        <dbReference type="EMBL" id="VAX04997.1"/>
    </source>
</evidence>
<keyword evidence="6" id="KW-0436">Ligase</keyword>
<organism evidence="6">
    <name type="scientific">hydrothermal vent metagenome</name>
    <dbReference type="NCBI Taxonomy" id="652676"/>
    <lineage>
        <taxon>unclassified sequences</taxon>
        <taxon>metagenomes</taxon>
        <taxon>ecological metagenomes</taxon>
    </lineage>
</organism>
<dbReference type="InterPro" id="IPR001962">
    <property type="entry name" value="Asn_synthase"/>
</dbReference>
<dbReference type="InterPro" id="IPR029055">
    <property type="entry name" value="Ntn_hydrolases_N"/>
</dbReference>
<evidence type="ECO:0000256" key="2">
    <source>
        <dbReference type="ARBA" id="ARBA00022741"/>
    </source>
</evidence>
<dbReference type="InterPro" id="IPR051786">
    <property type="entry name" value="ASN_synthetase/amidase"/>
</dbReference>
<evidence type="ECO:0000256" key="3">
    <source>
        <dbReference type="ARBA" id="ARBA00022840"/>
    </source>
</evidence>
<dbReference type="InterPro" id="IPR014729">
    <property type="entry name" value="Rossmann-like_a/b/a_fold"/>
</dbReference>
<keyword evidence="4" id="KW-0315">Glutamine amidotransferase</keyword>
<dbReference type="Gene3D" id="3.60.20.10">
    <property type="entry name" value="Glutamine Phosphoribosylpyrophosphate, subunit 1, domain 1"/>
    <property type="match status" value="1"/>
</dbReference>
<dbReference type="SUPFAM" id="SSF52402">
    <property type="entry name" value="Adenine nucleotide alpha hydrolases-like"/>
    <property type="match status" value="1"/>
</dbReference>
<evidence type="ECO:0000256" key="1">
    <source>
        <dbReference type="ARBA" id="ARBA00005752"/>
    </source>
</evidence>
<keyword evidence="2" id="KW-0547">Nucleotide-binding</keyword>
<dbReference type="GO" id="GO:0005829">
    <property type="term" value="C:cytosol"/>
    <property type="evidence" value="ECO:0007669"/>
    <property type="project" value="TreeGrafter"/>
</dbReference>
<dbReference type="PIRSF" id="PIRSF001589">
    <property type="entry name" value="Asn_synthetase_glu-h"/>
    <property type="match status" value="1"/>
</dbReference>
<gene>
    <name evidence="6" type="ORF">MNBD_GAMMA19-1510</name>
</gene>
<dbReference type="InterPro" id="IPR017535">
    <property type="entry name" value="Asparagine_synth"/>
</dbReference>
<dbReference type="EMBL" id="UOFV01000509">
    <property type="protein sequence ID" value="VAX04997.1"/>
    <property type="molecule type" value="Genomic_DNA"/>
</dbReference>
<dbReference type="Pfam" id="PF00733">
    <property type="entry name" value="Asn_synthase"/>
    <property type="match status" value="1"/>
</dbReference>
<reference evidence="6" key="1">
    <citation type="submission" date="2018-06" db="EMBL/GenBank/DDBJ databases">
        <authorList>
            <person name="Zhirakovskaya E."/>
        </authorList>
    </citation>
    <scope>NUCLEOTIDE SEQUENCE</scope>
</reference>
<dbReference type="Gene3D" id="3.40.50.620">
    <property type="entry name" value="HUPs"/>
    <property type="match status" value="1"/>
</dbReference>
<dbReference type="Pfam" id="PF13537">
    <property type="entry name" value="GATase_7"/>
    <property type="match status" value="1"/>
</dbReference>
<evidence type="ECO:0000259" key="5">
    <source>
        <dbReference type="PROSITE" id="PS51278"/>
    </source>
</evidence>